<feature type="non-terminal residue" evidence="1">
    <location>
        <position position="1"/>
    </location>
</feature>
<sequence>DATAAFDMIHPLDIIENHLPSNFNLGPIDSTTLPAVIKKEVVITKRPPIDSVLNLFDMELIAKKVLTKEAWYNILLTCA</sequence>
<evidence type="ECO:0000313" key="2">
    <source>
        <dbReference type="Proteomes" id="UP001211065"/>
    </source>
</evidence>
<dbReference type="EMBL" id="JADGJW010000324">
    <property type="protein sequence ID" value="KAJ3219868.1"/>
    <property type="molecule type" value="Genomic_DNA"/>
</dbReference>
<evidence type="ECO:0000313" key="1">
    <source>
        <dbReference type="EMBL" id="KAJ3219868.1"/>
    </source>
</evidence>
<dbReference type="Proteomes" id="UP001211065">
    <property type="component" value="Unassembled WGS sequence"/>
</dbReference>
<protein>
    <submittedName>
        <fullName evidence="1">Uncharacterized protein</fullName>
    </submittedName>
</protein>
<gene>
    <name evidence="1" type="ORF">HK099_004548</name>
</gene>
<proteinExistence type="predicted"/>
<dbReference type="AlphaFoldDB" id="A0AAD5U1S6"/>
<name>A0AAD5U1S6_9FUNG</name>
<reference evidence="1" key="1">
    <citation type="submission" date="2020-05" db="EMBL/GenBank/DDBJ databases">
        <title>Phylogenomic resolution of chytrid fungi.</title>
        <authorList>
            <person name="Stajich J.E."/>
            <person name="Amses K."/>
            <person name="Simmons R."/>
            <person name="Seto K."/>
            <person name="Myers J."/>
            <person name="Bonds A."/>
            <person name="Quandt C.A."/>
            <person name="Barry K."/>
            <person name="Liu P."/>
            <person name="Grigoriev I."/>
            <person name="Longcore J.E."/>
            <person name="James T.Y."/>
        </authorList>
    </citation>
    <scope>NUCLEOTIDE SEQUENCE</scope>
    <source>
        <strain evidence="1">JEL0476</strain>
    </source>
</reference>
<keyword evidence="2" id="KW-1185">Reference proteome</keyword>
<comment type="caution">
    <text evidence="1">The sequence shown here is derived from an EMBL/GenBank/DDBJ whole genome shotgun (WGS) entry which is preliminary data.</text>
</comment>
<accession>A0AAD5U1S6</accession>
<organism evidence="1 2">
    <name type="scientific">Clydaea vesicula</name>
    <dbReference type="NCBI Taxonomy" id="447962"/>
    <lineage>
        <taxon>Eukaryota</taxon>
        <taxon>Fungi</taxon>
        <taxon>Fungi incertae sedis</taxon>
        <taxon>Chytridiomycota</taxon>
        <taxon>Chytridiomycota incertae sedis</taxon>
        <taxon>Chytridiomycetes</taxon>
        <taxon>Lobulomycetales</taxon>
        <taxon>Lobulomycetaceae</taxon>
        <taxon>Clydaea</taxon>
    </lineage>
</organism>